<comment type="function">
    <text evidence="9 10">The RecF protein is involved in DNA metabolism; it is required for DNA replication and normal SOS inducibility. RecF binds preferentially to single-stranded, linear DNA. It also seems to bind ATP.</text>
</comment>
<keyword evidence="8 9" id="KW-0238">DNA-binding</keyword>
<feature type="domain" description="RecF/RecN/SMC N-terminal" evidence="12">
    <location>
        <begin position="54"/>
        <end position="400"/>
    </location>
</feature>
<feature type="binding site" evidence="9">
    <location>
        <begin position="81"/>
        <end position="88"/>
    </location>
    <ligand>
        <name>ATP</name>
        <dbReference type="ChEBI" id="CHEBI:30616"/>
    </ligand>
</feature>
<evidence type="ECO:0000256" key="3">
    <source>
        <dbReference type="ARBA" id="ARBA00020170"/>
    </source>
</evidence>
<accession>A0A2W5ZGE2</accession>
<feature type="compositionally biased region" description="Basic residues" evidence="11">
    <location>
        <begin position="22"/>
        <end position="31"/>
    </location>
</feature>
<dbReference type="GO" id="GO:0006260">
    <property type="term" value="P:DNA replication"/>
    <property type="evidence" value="ECO:0007669"/>
    <property type="project" value="UniProtKB-UniRule"/>
</dbReference>
<dbReference type="GO" id="GO:0005524">
    <property type="term" value="F:ATP binding"/>
    <property type="evidence" value="ECO:0007669"/>
    <property type="project" value="UniProtKB-UniRule"/>
</dbReference>
<dbReference type="SUPFAM" id="SSF52540">
    <property type="entry name" value="P-loop containing nucleoside triphosphate hydrolases"/>
    <property type="match status" value="1"/>
</dbReference>
<dbReference type="Proteomes" id="UP000248724">
    <property type="component" value="Unassembled WGS sequence"/>
</dbReference>
<evidence type="ECO:0000256" key="2">
    <source>
        <dbReference type="ARBA" id="ARBA00008016"/>
    </source>
</evidence>
<keyword evidence="9 10" id="KW-0742">SOS response</keyword>
<protein>
    <recommendedName>
        <fullName evidence="3 9">DNA replication and repair protein RecF</fullName>
    </recommendedName>
</protein>
<dbReference type="PANTHER" id="PTHR32182">
    <property type="entry name" value="DNA REPLICATION AND REPAIR PROTEIN RECF"/>
    <property type="match status" value="1"/>
</dbReference>
<evidence type="ECO:0000256" key="5">
    <source>
        <dbReference type="ARBA" id="ARBA00022705"/>
    </source>
</evidence>
<keyword evidence="4 9" id="KW-0963">Cytoplasm</keyword>
<dbReference type="GO" id="GO:0006302">
    <property type="term" value="P:double-strand break repair"/>
    <property type="evidence" value="ECO:0007669"/>
    <property type="project" value="TreeGrafter"/>
</dbReference>
<keyword evidence="9 10" id="KW-0227">DNA damage</keyword>
<dbReference type="HAMAP" id="MF_00365">
    <property type="entry name" value="RecF"/>
    <property type="match status" value="1"/>
</dbReference>
<keyword evidence="6 9" id="KW-0547">Nucleotide-binding</keyword>
<evidence type="ECO:0000256" key="8">
    <source>
        <dbReference type="ARBA" id="ARBA00023125"/>
    </source>
</evidence>
<dbReference type="NCBIfam" id="TIGR00611">
    <property type="entry name" value="recf"/>
    <property type="match status" value="1"/>
</dbReference>
<organism evidence="13 14">
    <name type="scientific">Candidatus Aeolococcus gillhamiae</name>
    <dbReference type="NCBI Taxonomy" id="3127015"/>
    <lineage>
        <taxon>Bacteria</taxon>
        <taxon>Bacillati</taxon>
        <taxon>Candidatus Dormiibacterota</taxon>
        <taxon>Candidatus Dormibacteria</taxon>
        <taxon>Candidatus Aeolococcales</taxon>
        <taxon>Candidatus Aeolococcaceae</taxon>
        <taxon>Candidatus Aeolococcus</taxon>
    </lineage>
</organism>
<dbReference type="InterPro" id="IPR001238">
    <property type="entry name" value="DNA-binding_RecF"/>
</dbReference>
<dbReference type="InterPro" id="IPR018078">
    <property type="entry name" value="DNA-binding_RecF_CS"/>
</dbReference>
<name>A0A2W5ZGE2_9BACT</name>
<keyword evidence="7 9" id="KW-0067">ATP-binding</keyword>
<feature type="region of interest" description="Disordered" evidence="11">
    <location>
        <begin position="1"/>
        <end position="32"/>
    </location>
</feature>
<dbReference type="Gene3D" id="1.20.1050.90">
    <property type="entry name" value="RecF/RecN/SMC, N-terminal domain"/>
    <property type="match status" value="1"/>
</dbReference>
<dbReference type="InterPro" id="IPR042174">
    <property type="entry name" value="RecF_2"/>
</dbReference>
<evidence type="ECO:0000256" key="11">
    <source>
        <dbReference type="SAM" id="MobiDB-lite"/>
    </source>
</evidence>
<comment type="subcellular location">
    <subcellularLocation>
        <location evidence="1 9 10">Cytoplasm</location>
    </subcellularLocation>
</comment>
<keyword evidence="5 9" id="KW-0235">DNA replication</keyword>
<dbReference type="AlphaFoldDB" id="A0A2W5ZGE2"/>
<dbReference type="InterPro" id="IPR027417">
    <property type="entry name" value="P-loop_NTPase"/>
</dbReference>
<dbReference type="InterPro" id="IPR003395">
    <property type="entry name" value="RecF/RecN/SMC_N"/>
</dbReference>
<evidence type="ECO:0000256" key="10">
    <source>
        <dbReference type="RuleBase" id="RU000578"/>
    </source>
</evidence>
<dbReference type="Pfam" id="PF02463">
    <property type="entry name" value="SMC_N"/>
    <property type="match status" value="1"/>
</dbReference>
<dbReference type="EMBL" id="QHBU01000083">
    <property type="protein sequence ID" value="PZR82075.1"/>
    <property type="molecule type" value="Genomic_DNA"/>
</dbReference>
<evidence type="ECO:0000313" key="14">
    <source>
        <dbReference type="Proteomes" id="UP000248724"/>
    </source>
</evidence>
<comment type="caution">
    <text evidence="13">The sequence shown here is derived from an EMBL/GenBank/DDBJ whole genome shotgun (WGS) entry which is preliminary data.</text>
</comment>
<evidence type="ECO:0000256" key="6">
    <source>
        <dbReference type="ARBA" id="ARBA00022741"/>
    </source>
</evidence>
<keyword evidence="9 10" id="KW-0234">DNA repair</keyword>
<comment type="similarity">
    <text evidence="2 9 10">Belongs to the RecF family.</text>
</comment>
<dbReference type="GO" id="GO:0005737">
    <property type="term" value="C:cytoplasm"/>
    <property type="evidence" value="ECO:0007669"/>
    <property type="project" value="UniProtKB-SubCell"/>
</dbReference>
<dbReference type="GO" id="GO:0003697">
    <property type="term" value="F:single-stranded DNA binding"/>
    <property type="evidence" value="ECO:0007669"/>
    <property type="project" value="UniProtKB-UniRule"/>
</dbReference>
<dbReference type="PROSITE" id="PS00618">
    <property type="entry name" value="RECF_2"/>
    <property type="match status" value="1"/>
</dbReference>
<evidence type="ECO:0000256" key="4">
    <source>
        <dbReference type="ARBA" id="ARBA00022490"/>
    </source>
</evidence>
<reference evidence="13 14" key="1">
    <citation type="journal article" date="2017" name="Nature">
        <title>Atmospheric trace gases support primary production in Antarctic desert surface soil.</title>
        <authorList>
            <person name="Ji M."/>
            <person name="Greening C."/>
            <person name="Vanwonterghem I."/>
            <person name="Carere C.R."/>
            <person name="Bay S.K."/>
            <person name="Steen J.A."/>
            <person name="Montgomery K."/>
            <person name="Lines T."/>
            <person name="Beardall J."/>
            <person name="van Dorst J."/>
            <person name="Snape I."/>
            <person name="Stott M.B."/>
            <person name="Hugenholtz P."/>
            <person name="Ferrari B.C."/>
        </authorList>
    </citation>
    <scope>NUCLEOTIDE SEQUENCE [LARGE SCALE GENOMIC DNA]</scope>
    <source>
        <strain evidence="13">RRmetagenome_bin12</strain>
    </source>
</reference>
<evidence type="ECO:0000256" key="7">
    <source>
        <dbReference type="ARBA" id="ARBA00022840"/>
    </source>
</evidence>
<evidence type="ECO:0000259" key="12">
    <source>
        <dbReference type="Pfam" id="PF02463"/>
    </source>
</evidence>
<evidence type="ECO:0000256" key="1">
    <source>
        <dbReference type="ARBA" id="ARBA00004496"/>
    </source>
</evidence>
<evidence type="ECO:0000256" key="9">
    <source>
        <dbReference type="HAMAP-Rule" id="MF_00365"/>
    </source>
</evidence>
<proteinExistence type="inferred from homology"/>
<dbReference type="PANTHER" id="PTHR32182:SF0">
    <property type="entry name" value="DNA REPLICATION AND REPAIR PROTEIN RECF"/>
    <property type="match status" value="1"/>
</dbReference>
<sequence>MARAGNDARRRRRRGPAGGHRADRRPHRGHGVLRGGAHVSALVLSPVAEGACSLERLRIFAFRNYAEQSVEFGRGINVVGGRNAQGKTNLLEAVATLLLTRSPRASSSADVVAWGSDEALVEAKVLRPAADRTLAVRFRRDLASGRVTRTATVDGSPRPARDLLGLCPVVLFWPEDLQLVKAGPDMRRRLLDVVLAQLDRRAAADLLRYRHVLEQRNALLRQLRAGSAGLDALAGFTRELVESGSRIQVARAELVAALIPHGREALAQIGGGEELGLRYLPDGGMEAGAGREEAEHTLAATLVRRRDEEIARGATLAGPHRDDLELLIGGRPARSAASQGQQRSIVLALKLAEVRHIASRAGVMPVLLLDDVLSELDPGRRRDLVAGIAAAGLQTLITSSEPLPETLPPGTRRFEVASGRVTAVMES</sequence>
<evidence type="ECO:0000313" key="13">
    <source>
        <dbReference type="EMBL" id="PZR82075.1"/>
    </source>
</evidence>
<gene>
    <name evidence="9" type="primary">recF</name>
    <name evidence="13" type="ORF">DLM65_04620</name>
</gene>
<dbReference type="Gene3D" id="3.40.50.300">
    <property type="entry name" value="P-loop containing nucleotide triphosphate hydrolases"/>
    <property type="match status" value="1"/>
</dbReference>
<dbReference type="GO" id="GO:0000731">
    <property type="term" value="P:DNA synthesis involved in DNA repair"/>
    <property type="evidence" value="ECO:0007669"/>
    <property type="project" value="TreeGrafter"/>
</dbReference>
<dbReference type="GO" id="GO:0009432">
    <property type="term" value="P:SOS response"/>
    <property type="evidence" value="ECO:0007669"/>
    <property type="project" value="UniProtKB-UniRule"/>
</dbReference>